<name>D5ML97_METO1</name>
<accession>D5ML97</accession>
<reference evidence="2 3" key="1">
    <citation type="journal article" date="2010" name="Nature">
        <title>Nitrite-driven anaerobic methane oxidation by oxygenic bacteria.</title>
        <authorList>
            <person name="Ettwig K.F."/>
            <person name="Butler M.K."/>
            <person name="Le Paslier D."/>
            <person name="Pelletier E."/>
            <person name="Mangenot S."/>
            <person name="Kuypers M.M.M."/>
            <person name="Schreiber F."/>
            <person name="Dutilh B.E."/>
            <person name="Zedelius J."/>
            <person name="de Beer D."/>
            <person name="Gloerich J."/>
            <person name="Wessels H.J.C.T."/>
            <person name="van Allen T."/>
            <person name="Luesken F."/>
            <person name="Wu M."/>
            <person name="van de Pas-Schoonen K.T."/>
            <person name="Op den Camp H.J.M."/>
            <person name="Janssen-Megens E.M."/>
            <person name="Francoijs K-J."/>
            <person name="Stunnenberg H."/>
            <person name="Weissenbach J."/>
            <person name="Jetten M.S.M."/>
            <person name="Strous M."/>
        </authorList>
    </citation>
    <scope>NUCLEOTIDE SEQUENCE [LARGE SCALE GENOMIC DNA]</scope>
</reference>
<evidence type="ECO:0000256" key="1">
    <source>
        <dbReference type="SAM" id="MobiDB-lite"/>
    </source>
</evidence>
<feature type="compositionally biased region" description="Basic residues" evidence="1">
    <location>
        <begin position="1"/>
        <end position="12"/>
    </location>
</feature>
<feature type="region of interest" description="Disordered" evidence="1">
    <location>
        <begin position="1"/>
        <end position="24"/>
    </location>
</feature>
<sequence>MQGKPLLRKRAGRGPLESPSKKGQGKWFWTLFPIPYILHPTLRITEVPVSRVVADGPCMRSERLDRLLGRIGPGSMPAGRST</sequence>
<organism evidence="2 3">
    <name type="scientific">Methylomirabilis oxygeniifera</name>
    <dbReference type="NCBI Taxonomy" id="671143"/>
    <lineage>
        <taxon>Bacteria</taxon>
        <taxon>Candidatus Methylomirabilota</taxon>
        <taxon>Candidatus Methylomirabilia</taxon>
        <taxon>Candidatus Methylomirabilales</taxon>
        <taxon>Candidatus Methylomirabilaceae</taxon>
        <taxon>Candidatus Methylomirabilis</taxon>
    </lineage>
</organism>
<dbReference type="AlphaFoldDB" id="D5ML97"/>
<protein>
    <submittedName>
        <fullName evidence="2">Uncharacterized protein</fullName>
    </submittedName>
</protein>
<evidence type="ECO:0000313" key="2">
    <source>
        <dbReference type="EMBL" id="CBE67763.1"/>
    </source>
</evidence>
<dbReference type="KEGG" id="mox:DAMO_0693"/>
<gene>
    <name evidence="2" type="ORF">DAMO_0693</name>
</gene>
<dbReference type="HOGENOM" id="CLU_2552005_0_0_0"/>
<dbReference type="Proteomes" id="UP000006898">
    <property type="component" value="Chromosome"/>
</dbReference>
<proteinExistence type="predicted"/>
<dbReference type="EMBL" id="FP565575">
    <property type="protein sequence ID" value="CBE67763.1"/>
    <property type="molecule type" value="Genomic_DNA"/>
</dbReference>
<evidence type="ECO:0000313" key="3">
    <source>
        <dbReference type="Proteomes" id="UP000006898"/>
    </source>
</evidence>